<dbReference type="Gene3D" id="3.30.450.40">
    <property type="match status" value="1"/>
</dbReference>
<dbReference type="InterPro" id="IPR000160">
    <property type="entry name" value="GGDEF_dom"/>
</dbReference>
<gene>
    <name evidence="5" type="ORF">FF100_00805</name>
</gene>
<comment type="caution">
    <text evidence="5">The sequence shown here is derived from an EMBL/GenBank/DDBJ whole genome shotgun (WGS) entry which is preliminary data.</text>
</comment>
<dbReference type="InterPro" id="IPR035919">
    <property type="entry name" value="EAL_sf"/>
</dbReference>
<dbReference type="EMBL" id="VDDA01000001">
    <property type="protein sequence ID" value="TNC15842.1"/>
    <property type="molecule type" value="Genomic_DNA"/>
</dbReference>
<dbReference type="SMART" id="SM00091">
    <property type="entry name" value="PAS"/>
    <property type="match status" value="1"/>
</dbReference>
<evidence type="ECO:0000256" key="1">
    <source>
        <dbReference type="SAM" id="MobiDB-lite"/>
    </source>
</evidence>
<dbReference type="SUPFAM" id="SSF141868">
    <property type="entry name" value="EAL domain-like"/>
    <property type="match status" value="1"/>
</dbReference>
<protein>
    <submittedName>
        <fullName evidence="5">EAL domain-containing protein</fullName>
    </submittedName>
</protein>
<dbReference type="InterPro" id="IPR001633">
    <property type="entry name" value="EAL_dom"/>
</dbReference>
<evidence type="ECO:0000259" key="2">
    <source>
        <dbReference type="PROSITE" id="PS50112"/>
    </source>
</evidence>
<dbReference type="SUPFAM" id="SSF55781">
    <property type="entry name" value="GAF domain-like"/>
    <property type="match status" value="1"/>
</dbReference>
<dbReference type="Pfam" id="PF00563">
    <property type="entry name" value="EAL"/>
    <property type="match status" value="1"/>
</dbReference>
<evidence type="ECO:0000313" key="5">
    <source>
        <dbReference type="EMBL" id="TNC15842.1"/>
    </source>
</evidence>
<sequence length="723" mass="78583">MVVGPSGSASRRRMPHSRKDKRRVAALDRTGLLSARSDETFVSLVGVAADAFGVAIATLSLIDADRQVYFEKVGITVASTERGISFCTRTIESDGTVVILDAAQDPLWRDNPMVIGPPYIRFYAGVPLRIDGQAIGTFCLIDTAPRAAFSDGEHLRLERYAAIAREMLELRAQHANRDSARMRFRHMAETSPDAMIVYDAEGGILHWNGSAERMFGHDAATAARLDVSDLTAGPGARAPWFDDAPGAIRETEIRLRDGATRAVEVSLSRWREGGETIYGAILRDTSQRREREEALHALAHRDALTGLANRPLMRLRLEAMLAAGPVAVLLIDLDGFKDVNDTVGHAAGDEVLKEAAARLLACVRGSDVVARIGGDEFVIALPGCGDPAVGGEVAARIVAAMEEPFPVQERRVRIGASVGIALAPSQAESIDDLLFCADLAVYKAKADGRHRHRLYTPSLRAAVSDRQRFVHEFHRALEQEEFVLHYQPQIRLRDGALVGAEALIRWRHPEHGLLQPGAFLPALLSSRHAVAVNDWVLRKACSQAASWLPAAGPHFRMGVNACATRLHSGEIDAVAMAILAETGLNPENLELEITETVVLAHGSATTAALHALRERGIGIAFDDFGTGYASLSMLEEFPITRLKIDRSFVRKMNDAPDVPVIRAILQLAKGFGLDVVAEGIETEDQLRRLRRKGCAEGQGYFFSPPVDPETFAARFLSGGVTVP</sequence>
<dbReference type="OrthoDB" id="9814202at2"/>
<dbReference type="PANTHER" id="PTHR44757:SF2">
    <property type="entry name" value="BIOFILM ARCHITECTURE MAINTENANCE PROTEIN MBAA"/>
    <property type="match status" value="1"/>
</dbReference>
<dbReference type="InterPro" id="IPR003018">
    <property type="entry name" value="GAF"/>
</dbReference>
<dbReference type="AlphaFoldDB" id="A0A5C4LLY5"/>
<dbReference type="NCBIfam" id="TIGR00254">
    <property type="entry name" value="GGDEF"/>
    <property type="match status" value="1"/>
</dbReference>
<dbReference type="Gene3D" id="3.30.70.270">
    <property type="match status" value="1"/>
</dbReference>
<name>A0A5C4LLY5_9HYPH</name>
<dbReference type="CDD" id="cd01949">
    <property type="entry name" value="GGDEF"/>
    <property type="match status" value="1"/>
</dbReference>
<dbReference type="SMART" id="SM00267">
    <property type="entry name" value="GGDEF"/>
    <property type="match status" value="1"/>
</dbReference>
<dbReference type="InterPro" id="IPR043128">
    <property type="entry name" value="Rev_trsase/Diguanyl_cyclase"/>
</dbReference>
<feature type="domain" description="PAS" evidence="2">
    <location>
        <begin position="180"/>
        <end position="216"/>
    </location>
</feature>
<dbReference type="NCBIfam" id="TIGR00229">
    <property type="entry name" value="sensory_box"/>
    <property type="match status" value="1"/>
</dbReference>
<dbReference type="Pfam" id="PF00990">
    <property type="entry name" value="GGDEF"/>
    <property type="match status" value="1"/>
</dbReference>
<reference evidence="5 6" key="1">
    <citation type="submission" date="2019-06" db="EMBL/GenBank/DDBJ databases">
        <title>Genome of Methylobacterium sp. 17Sr1-39.</title>
        <authorList>
            <person name="Seo T."/>
        </authorList>
    </citation>
    <scope>NUCLEOTIDE SEQUENCE [LARGE SCALE GENOMIC DNA]</scope>
    <source>
        <strain evidence="5 6">17Sr1-39</strain>
    </source>
</reference>
<dbReference type="PANTHER" id="PTHR44757">
    <property type="entry name" value="DIGUANYLATE CYCLASE DGCP"/>
    <property type="match status" value="1"/>
</dbReference>
<feature type="region of interest" description="Disordered" evidence="1">
    <location>
        <begin position="1"/>
        <end position="21"/>
    </location>
</feature>
<dbReference type="CDD" id="cd00130">
    <property type="entry name" value="PAS"/>
    <property type="match status" value="1"/>
</dbReference>
<dbReference type="Gene3D" id="3.20.20.450">
    <property type="entry name" value="EAL domain"/>
    <property type="match status" value="1"/>
</dbReference>
<dbReference type="Pfam" id="PF01590">
    <property type="entry name" value="GAF"/>
    <property type="match status" value="1"/>
</dbReference>
<evidence type="ECO:0000313" key="6">
    <source>
        <dbReference type="Proteomes" id="UP000305267"/>
    </source>
</evidence>
<dbReference type="Proteomes" id="UP000305267">
    <property type="component" value="Unassembled WGS sequence"/>
</dbReference>
<feature type="domain" description="GGDEF" evidence="4">
    <location>
        <begin position="324"/>
        <end position="457"/>
    </location>
</feature>
<dbReference type="InterPro" id="IPR029016">
    <property type="entry name" value="GAF-like_dom_sf"/>
</dbReference>
<dbReference type="Gene3D" id="3.30.450.20">
    <property type="entry name" value="PAS domain"/>
    <property type="match status" value="1"/>
</dbReference>
<dbReference type="InterPro" id="IPR000014">
    <property type="entry name" value="PAS"/>
</dbReference>
<dbReference type="SUPFAM" id="SSF55073">
    <property type="entry name" value="Nucleotide cyclase"/>
    <property type="match status" value="1"/>
</dbReference>
<evidence type="ECO:0000259" key="3">
    <source>
        <dbReference type="PROSITE" id="PS50883"/>
    </source>
</evidence>
<dbReference type="CDD" id="cd01948">
    <property type="entry name" value="EAL"/>
    <property type="match status" value="1"/>
</dbReference>
<feature type="compositionally biased region" description="Basic residues" evidence="1">
    <location>
        <begin position="10"/>
        <end position="21"/>
    </location>
</feature>
<proteinExistence type="predicted"/>
<dbReference type="PROSITE" id="PS50112">
    <property type="entry name" value="PAS"/>
    <property type="match status" value="1"/>
</dbReference>
<evidence type="ECO:0000259" key="4">
    <source>
        <dbReference type="PROSITE" id="PS50887"/>
    </source>
</evidence>
<organism evidence="5 6">
    <name type="scientific">Methylobacterium terricola</name>
    <dbReference type="NCBI Taxonomy" id="2583531"/>
    <lineage>
        <taxon>Bacteria</taxon>
        <taxon>Pseudomonadati</taxon>
        <taxon>Pseudomonadota</taxon>
        <taxon>Alphaproteobacteria</taxon>
        <taxon>Hyphomicrobiales</taxon>
        <taxon>Methylobacteriaceae</taxon>
        <taxon>Methylobacterium</taxon>
    </lineage>
</organism>
<dbReference type="InterPro" id="IPR052155">
    <property type="entry name" value="Biofilm_reg_signaling"/>
</dbReference>
<dbReference type="Pfam" id="PF13188">
    <property type="entry name" value="PAS_8"/>
    <property type="match status" value="1"/>
</dbReference>
<dbReference type="PROSITE" id="PS50887">
    <property type="entry name" value="GGDEF"/>
    <property type="match status" value="1"/>
</dbReference>
<dbReference type="SMART" id="SM00065">
    <property type="entry name" value="GAF"/>
    <property type="match status" value="1"/>
</dbReference>
<dbReference type="SMART" id="SM00052">
    <property type="entry name" value="EAL"/>
    <property type="match status" value="1"/>
</dbReference>
<feature type="domain" description="EAL" evidence="3">
    <location>
        <begin position="466"/>
        <end position="719"/>
    </location>
</feature>
<dbReference type="InterPro" id="IPR029787">
    <property type="entry name" value="Nucleotide_cyclase"/>
</dbReference>
<dbReference type="InterPro" id="IPR035965">
    <property type="entry name" value="PAS-like_dom_sf"/>
</dbReference>
<dbReference type="PROSITE" id="PS50883">
    <property type="entry name" value="EAL"/>
    <property type="match status" value="1"/>
</dbReference>
<keyword evidence="6" id="KW-1185">Reference proteome</keyword>
<dbReference type="SUPFAM" id="SSF55785">
    <property type="entry name" value="PYP-like sensor domain (PAS domain)"/>
    <property type="match status" value="1"/>
</dbReference>
<accession>A0A5C4LLY5</accession>